<dbReference type="CDD" id="cd05013">
    <property type="entry name" value="SIS_RpiR"/>
    <property type="match status" value="1"/>
</dbReference>
<dbReference type="PANTHER" id="PTHR30514">
    <property type="entry name" value="GLUCOKINASE"/>
    <property type="match status" value="1"/>
</dbReference>
<keyword evidence="3" id="KW-0804">Transcription</keyword>
<dbReference type="SUPFAM" id="SSF53697">
    <property type="entry name" value="SIS domain"/>
    <property type="match status" value="1"/>
</dbReference>
<dbReference type="PROSITE" id="PS51071">
    <property type="entry name" value="HTH_RPIR"/>
    <property type="match status" value="1"/>
</dbReference>
<dbReference type="Gene3D" id="1.10.10.10">
    <property type="entry name" value="Winged helix-like DNA-binding domain superfamily/Winged helix DNA-binding domain"/>
    <property type="match status" value="1"/>
</dbReference>
<dbReference type="InterPro" id="IPR009057">
    <property type="entry name" value="Homeodomain-like_sf"/>
</dbReference>
<dbReference type="InterPro" id="IPR001347">
    <property type="entry name" value="SIS_dom"/>
</dbReference>
<evidence type="ECO:0000313" key="6">
    <source>
        <dbReference type="Proteomes" id="UP001185659"/>
    </source>
</evidence>
<organism evidence="5 6">
    <name type="scientific">Nitratireductor aquimarinus</name>
    <dbReference type="NCBI Taxonomy" id="889300"/>
    <lineage>
        <taxon>Bacteria</taxon>
        <taxon>Pseudomonadati</taxon>
        <taxon>Pseudomonadota</taxon>
        <taxon>Alphaproteobacteria</taxon>
        <taxon>Hyphomicrobiales</taxon>
        <taxon>Phyllobacteriaceae</taxon>
        <taxon>Nitratireductor</taxon>
    </lineage>
</organism>
<dbReference type="InterPro" id="IPR046348">
    <property type="entry name" value="SIS_dom_sf"/>
</dbReference>
<evidence type="ECO:0000313" key="5">
    <source>
        <dbReference type="EMBL" id="MDV6226818.1"/>
    </source>
</evidence>
<dbReference type="Gene3D" id="3.40.50.10490">
    <property type="entry name" value="Glucose-6-phosphate isomerase like protein, domain 1"/>
    <property type="match status" value="1"/>
</dbReference>
<dbReference type="InterPro" id="IPR036388">
    <property type="entry name" value="WH-like_DNA-bd_sf"/>
</dbReference>
<dbReference type="RefSeq" id="WP_113155210.1">
    <property type="nucleotide sequence ID" value="NZ_JAWLIP010000004.1"/>
</dbReference>
<dbReference type="SUPFAM" id="SSF46689">
    <property type="entry name" value="Homeodomain-like"/>
    <property type="match status" value="1"/>
</dbReference>
<dbReference type="Proteomes" id="UP001185659">
    <property type="component" value="Unassembled WGS sequence"/>
</dbReference>
<feature type="domain" description="HTH rpiR-type" evidence="4">
    <location>
        <begin position="8"/>
        <end position="84"/>
    </location>
</feature>
<protein>
    <submittedName>
        <fullName evidence="5">MurR/RpiR family transcriptional regulator</fullName>
    </submittedName>
</protein>
<dbReference type="Pfam" id="PF01418">
    <property type="entry name" value="HTH_6"/>
    <property type="match status" value="1"/>
</dbReference>
<evidence type="ECO:0000259" key="4">
    <source>
        <dbReference type="PROSITE" id="PS51071"/>
    </source>
</evidence>
<dbReference type="InterPro" id="IPR000281">
    <property type="entry name" value="HTH_RpiR"/>
</dbReference>
<dbReference type="EMBL" id="JAWLIP010000004">
    <property type="protein sequence ID" value="MDV6226818.1"/>
    <property type="molecule type" value="Genomic_DNA"/>
</dbReference>
<keyword evidence="1" id="KW-0805">Transcription regulation</keyword>
<gene>
    <name evidence="5" type="ORF">R2G56_11025</name>
</gene>
<keyword evidence="2" id="KW-0238">DNA-binding</keyword>
<dbReference type="InterPro" id="IPR047640">
    <property type="entry name" value="RpiR-like"/>
</dbReference>
<name>A0ABU4AKP3_9HYPH</name>
<reference evidence="5 6" key="1">
    <citation type="submission" date="2023-10" db="EMBL/GenBank/DDBJ databases">
        <authorList>
            <person name="Venkata Ramana C."/>
            <person name="Sasikala C."/>
            <person name="Dhurka M."/>
        </authorList>
    </citation>
    <scope>NUCLEOTIDE SEQUENCE [LARGE SCALE GENOMIC DNA]</scope>
    <source>
        <strain evidence="5 6">KCTC 32151</strain>
    </source>
</reference>
<dbReference type="Pfam" id="PF01380">
    <property type="entry name" value="SIS"/>
    <property type="match status" value="1"/>
</dbReference>
<proteinExistence type="predicted"/>
<dbReference type="PANTHER" id="PTHR30514:SF18">
    <property type="entry name" value="RPIR-FAMILY TRANSCRIPTIONAL REGULATOR"/>
    <property type="match status" value="1"/>
</dbReference>
<evidence type="ECO:0000256" key="1">
    <source>
        <dbReference type="ARBA" id="ARBA00023015"/>
    </source>
</evidence>
<sequence length="294" mass="31712">MTEAPTLEALSQRMIAEIDALPRRLADGARYLIDHPDDVVLLSMREIATRAGIAPATLVRLARTLGFADWSELRAVYANSFRTGPARYADKAVAAVQQDKGAGLLSETFRAQEASLAFALESNALEDITAAARTLAHAERIYVAAFMSCRGPGLTFTYLCKMLRPNVEFLGSEGSSLVADLSMLTERDAVLSINFQPYAREIDMVADAVAKSGASLISLADSRATPLQPHASTCLLFSAESPSFFPSVISAVGVVEGLAAAMLTELQDTAMERIGHIEEQLYTSGSYHAHRRAR</sequence>
<evidence type="ECO:0000256" key="3">
    <source>
        <dbReference type="ARBA" id="ARBA00023163"/>
    </source>
</evidence>
<accession>A0ABU4AKP3</accession>
<dbReference type="InterPro" id="IPR035472">
    <property type="entry name" value="RpiR-like_SIS"/>
</dbReference>
<comment type="caution">
    <text evidence="5">The sequence shown here is derived from an EMBL/GenBank/DDBJ whole genome shotgun (WGS) entry which is preliminary data.</text>
</comment>
<keyword evidence="6" id="KW-1185">Reference proteome</keyword>
<evidence type="ECO:0000256" key="2">
    <source>
        <dbReference type="ARBA" id="ARBA00023125"/>
    </source>
</evidence>